<sequence length="266" mass="28022">MASRLFSGLLGLALVVAAPTLAAETVRPPIRAFDTRTLEQLGATIYRQDRAAWLASDALTAKIKDPAKEKIIGWVVEGHGDAETVRFVRDAGQGPELAFDVEVTAKGAGKPTAPSDRVLSEPARAAFAARMTAARIAPRPCAGTFNSVVAKDPTSDGWLVWLLSPSPTRGAVPVGGHYRFSISADGQTVKQVDALSASCLTLQPPPANAGGAGLVASHVVSPTPVETHVFLSLAYRQPLYIVTGDQFWPVQEGRIGAPSPIKRQSP</sequence>
<gene>
    <name evidence="2" type="ORF">DI526_11270</name>
</gene>
<dbReference type="Proteomes" id="UP000249393">
    <property type="component" value="Unassembled WGS sequence"/>
</dbReference>
<dbReference type="AlphaFoldDB" id="A0A2W5VFP3"/>
<evidence type="ECO:0000313" key="3">
    <source>
        <dbReference type="Proteomes" id="UP000249393"/>
    </source>
</evidence>
<comment type="caution">
    <text evidence="2">The sequence shown here is derived from an EMBL/GenBank/DDBJ whole genome shotgun (WGS) entry which is preliminary data.</text>
</comment>
<reference evidence="2 3" key="1">
    <citation type="submission" date="2017-08" db="EMBL/GenBank/DDBJ databases">
        <title>Infants hospitalized years apart are colonized by the same room-sourced microbial strains.</title>
        <authorList>
            <person name="Brooks B."/>
            <person name="Olm M.R."/>
            <person name="Firek B.A."/>
            <person name="Baker R."/>
            <person name="Thomas B.C."/>
            <person name="Morowitz M.J."/>
            <person name="Banfield J.F."/>
        </authorList>
    </citation>
    <scope>NUCLEOTIDE SEQUENCE [LARGE SCALE GENOMIC DNA]</scope>
    <source>
        <strain evidence="2">S2_003_000_R2_4</strain>
    </source>
</reference>
<dbReference type="EMBL" id="QFQZ01000031">
    <property type="protein sequence ID" value="PZR34165.1"/>
    <property type="molecule type" value="Genomic_DNA"/>
</dbReference>
<keyword evidence="1" id="KW-0732">Signal</keyword>
<feature type="chain" id="PRO_5015926069" evidence="1">
    <location>
        <begin position="23"/>
        <end position="266"/>
    </location>
</feature>
<accession>A0A2W5VFP3</accession>
<name>A0A2W5VFP3_9CAUL</name>
<evidence type="ECO:0000313" key="2">
    <source>
        <dbReference type="EMBL" id="PZR34165.1"/>
    </source>
</evidence>
<feature type="signal peptide" evidence="1">
    <location>
        <begin position="1"/>
        <end position="22"/>
    </location>
</feature>
<evidence type="ECO:0000256" key="1">
    <source>
        <dbReference type="SAM" id="SignalP"/>
    </source>
</evidence>
<dbReference type="RefSeq" id="WP_304277691.1">
    <property type="nucleotide sequence ID" value="NZ_QFQZ01000031.1"/>
</dbReference>
<protein>
    <submittedName>
        <fullName evidence="2">Uncharacterized protein</fullName>
    </submittedName>
</protein>
<organism evidence="2 3">
    <name type="scientific">Caulobacter segnis</name>
    <dbReference type="NCBI Taxonomy" id="88688"/>
    <lineage>
        <taxon>Bacteria</taxon>
        <taxon>Pseudomonadati</taxon>
        <taxon>Pseudomonadota</taxon>
        <taxon>Alphaproteobacteria</taxon>
        <taxon>Caulobacterales</taxon>
        <taxon>Caulobacteraceae</taxon>
        <taxon>Caulobacter</taxon>
    </lineage>
</organism>
<proteinExistence type="predicted"/>